<feature type="domain" description="Shedu protein SduA C-terminal" evidence="1">
    <location>
        <begin position="200"/>
        <end position="375"/>
    </location>
</feature>
<dbReference type="AlphaFoldDB" id="A0A162K324"/>
<protein>
    <recommendedName>
        <fullName evidence="1">Shedu protein SduA C-terminal domain-containing protein</fullName>
    </recommendedName>
</protein>
<name>A0A162K324_9BACL</name>
<dbReference type="EMBL" id="LVJI01000036">
    <property type="protein sequence ID" value="OAB42336.1"/>
    <property type="molecule type" value="Genomic_DNA"/>
</dbReference>
<evidence type="ECO:0000313" key="2">
    <source>
        <dbReference type="EMBL" id="OAB42336.1"/>
    </source>
</evidence>
<accession>A0A162K324</accession>
<dbReference type="InterPro" id="IPR025359">
    <property type="entry name" value="SduA_C"/>
</dbReference>
<organism evidence="2 3">
    <name type="scientific">Paenibacillus antarcticus</name>
    <dbReference type="NCBI Taxonomy" id="253703"/>
    <lineage>
        <taxon>Bacteria</taxon>
        <taxon>Bacillati</taxon>
        <taxon>Bacillota</taxon>
        <taxon>Bacilli</taxon>
        <taxon>Bacillales</taxon>
        <taxon>Paenibacillaceae</taxon>
        <taxon>Paenibacillus</taxon>
    </lineage>
</organism>
<evidence type="ECO:0000259" key="1">
    <source>
        <dbReference type="Pfam" id="PF14082"/>
    </source>
</evidence>
<evidence type="ECO:0000313" key="3">
    <source>
        <dbReference type="Proteomes" id="UP000077355"/>
    </source>
</evidence>
<dbReference type="Pfam" id="PF14082">
    <property type="entry name" value="SduA_C"/>
    <property type="match status" value="1"/>
</dbReference>
<dbReference type="OrthoDB" id="2088338at2"/>
<reference evidence="2 3" key="1">
    <citation type="submission" date="2016-03" db="EMBL/GenBank/DDBJ databases">
        <title>Draft genome sequence of Paenibacillus antarcticus CECT 5836.</title>
        <authorList>
            <person name="Shin S.-K."/>
            <person name="Yi H."/>
        </authorList>
    </citation>
    <scope>NUCLEOTIDE SEQUENCE [LARGE SCALE GENOMIC DNA]</scope>
    <source>
        <strain evidence="2 3">CECT 5836</strain>
    </source>
</reference>
<proteinExistence type="predicted"/>
<gene>
    <name evidence="2" type="ORF">PBAT_20265</name>
</gene>
<keyword evidence="3" id="KW-1185">Reference proteome</keyword>
<sequence>MNTETLSEIPAKQNILLWMVTVLKVSDFIFRYPINYRNDAICRTRIFINSKGEAIVILTDLGTENPSFSVTNSIEYIYSSLIDKGLIPKGSIIVEHYENDDINRHEFDLVTFDQNGHPDWSSIQLDKLIKILECDQNEICEMTLTVTRLVSEIEKIKYEMNPQDDFLYRESPEVIKRRLDIESRMINKESIFNLIQKGTKELDILKLLKTDLSVFGEVYANPKEEYICFSEFPVSDGFVDFVLFTGRSRMDVYLIEVKGANFNLVNQGGYESFSRKIEEAAGQLRRRLGDIYDDYEGFRKEVHKVRSKVESGHTLYNSFMGPEGHLEVDPNKKISIYTVLIAGRTVDDLKESRKRHEYEVSFTPSIKLESWDTFLRKLKRK</sequence>
<dbReference type="RefSeq" id="WP_084403278.1">
    <property type="nucleotide sequence ID" value="NZ_CP043611.1"/>
</dbReference>
<dbReference type="Proteomes" id="UP000077355">
    <property type="component" value="Unassembled WGS sequence"/>
</dbReference>
<comment type="caution">
    <text evidence="2">The sequence shown here is derived from an EMBL/GenBank/DDBJ whole genome shotgun (WGS) entry which is preliminary data.</text>
</comment>